<dbReference type="GO" id="GO:0005516">
    <property type="term" value="F:calmodulin binding"/>
    <property type="evidence" value="ECO:0007669"/>
    <property type="project" value="InterPro"/>
</dbReference>
<organism evidence="3">
    <name type="scientific">Rhizophora mucronata</name>
    <name type="common">Asiatic mangrove</name>
    <dbReference type="NCBI Taxonomy" id="61149"/>
    <lineage>
        <taxon>Eukaryota</taxon>
        <taxon>Viridiplantae</taxon>
        <taxon>Streptophyta</taxon>
        <taxon>Embryophyta</taxon>
        <taxon>Tracheophyta</taxon>
        <taxon>Spermatophyta</taxon>
        <taxon>Magnoliopsida</taxon>
        <taxon>eudicotyledons</taxon>
        <taxon>Gunneridae</taxon>
        <taxon>Pentapetalae</taxon>
        <taxon>rosids</taxon>
        <taxon>fabids</taxon>
        <taxon>Malpighiales</taxon>
        <taxon>Rhizophoraceae</taxon>
        <taxon>Rhizophora</taxon>
    </lineage>
</organism>
<feature type="compositionally biased region" description="Basic and acidic residues" evidence="1">
    <location>
        <begin position="331"/>
        <end position="342"/>
    </location>
</feature>
<dbReference type="SMART" id="SM01054">
    <property type="entry name" value="CaM_binding"/>
    <property type="match status" value="1"/>
</dbReference>
<evidence type="ECO:0000313" key="3">
    <source>
        <dbReference type="EMBL" id="MBX68860.1"/>
    </source>
</evidence>
<dbReference type="PANTHER" id="PTHR33349:SF26">
    <property type="entry name" value="CALMODULIN-BINDING DOMAIN-CONTAINING PROTEIN"/>
    <property type="match status" value="1"/>
</dbReference>
<evidence type="ECO:0000256" key="1">
    <source>
        <dbReference type="SAM" id="MobiDB-lite"/>
    </source>
</evidence>
<protein>
    <submittedName>
        <fullName evidence="3">Uncharacterized protein MANES_06G088100</fullName>
    </submittedName>
</protein>
<feature type="region of interest" description="Disordered" evidence="1">
    <location>
        <begin position="331"/>
        <end position="377"/>
    </location>
</feature>
<accession>A0A2P2QPB6</accession>
<evidence type="ECO:0000259" key="2">
    <source>
        <dbReference type="SMART" id="SM01054"/>
    </source>
</evidence>
<feature type="domain" description="Calmodulin-binding" evidence="2">
    <location>
        <begin position="464"/>
        <end position="578"/>
    </location>
</feature>
<dbReference type="EMBL" id="GGEC01088376">
    <property type="protein sequence ID" value="MBX68860.1"/>
    <property type="molecule type" value="Transcribed_RNA"/>
</dbReference>
<name>A0A2P2QPB6_RHIMU</name>
<dbReference type="AlphaFoldDB" id="A0A2P2QPB6"/>
<feature type="region of interest" description="Disordered" evidence="1">
    <location>
        <begin position="395"/>
        <end position="439"/>
    </location>
</feature>
<feature type="compositionally biased region" description="Low complexity" evidence="1">
    <location>
        <begin position="419"/>
        <end position="436"/>
    </location>
</feature>
<dbReference type="PANTHER" id="PTHR33349">
    <property type="entry name" value="EMB|CAB62594.1"/>
    <property type="match status" value="1"/>
</dbReference>
<proteinExistence type="predicted"/>
<reference evidence="3" key="1">
    <citation type="submission" date="2018-02" db="EMBL/GenBank/DDBJ databases">
        <title>Rhizophora mucronata_Transcriptome.</title>
        <authorList>
            <person name="Meera S.P."/>
            <person name="Sreeshan A."/>
            <person name="Augustine A."/>
        </authorList>
    </citation>
    <scope>NUCLEOTIDE SEQUENCE</scope>
    <source>
        <tissue evidence="3">Leaf</tissue>
    </source>
</reference>
<dbReference type="Pfam" id="PF07839">
    <property type="entry name" value="CaM_binding"/>
    <property type="match status" value="1"/>
</dbReference>
<dbReference type="InterPro" id="IPR012417">
    <property type="entry name" value="CaM-bd_dom_pln"/>
</dbReference>
<sequence>MTEERINVVPGSNFTPLIAEGNSILDQQDTSSASLHPAAQSTLAILDNAQAKHARSYSTGNIVLPYAREKVFSRYFSPSSSSCHDYCKYGIKHALETETKTRSCILKSPTISKSKGLDIDKVLTLAETKKKLIVSSTPNPGSESHKPDIPVSIKSKVLLSTKKQNVLPNQLSLPIKRINISAGHANDSVVHIPSRPSSLLMKECLRNKEEGEAHEKREIGPSLLKPLGDISWGEKDEIKGKKELSTTSLGKQKVLLGATASLTARHSIKRVLMQSLSSTSSAKKIFSTGKDNNLKGLSHVEDQRNIECADSKQTGIKDVTEKTIHVIESNKAKTMEPTEVENHSMALPPSLSSKSDGENLKQAQSATHRPRLSPTSAKKFLRRVAGRVYAAQTPLSSGSKSLRQTKGVPRSSKSLTAPSSFKSTNSSTSSESYETEGGAVNTKVELKNEARKNGVIITKDKCSPARKLNFRQGRVVELLPDISNPTQLKFRQRVPADHQVGNNDTMKCNLEKTELDGGQLDAGKGESEKFVLKHQDVQEKKVVQILFNNVIEETASKLAETRKSKVKALVGAFETVISLQDSKPVSVVDAC</sequence>
<feature type="compositionally biased region" description="Polar residues" evidence="1">
    <location>
        <begin position="395"/>
        <end position="404"/>
    </location>
</feature>